<accession>A0A6P8IP15</accession>
<dbReference type="OrthoDB" id="10054198at2759"/>
<dbReference type="AlphaFoldDB" id="A0A6P8IP15"/>
<dbReference type="Pfam" id="PF00665">
    <property type="entry name" value="rve"/>
    <property type="match status" value="1"/>
</dbReference>
<dbReference type="GO" id="GO:0003676">
    <property type="term" value="F:nucleic acid binding"/>
    <property type="evidence" value="ECO:0007669"/>
    <property type="project" value="InterPro"/>
</dbReference>
<dbReference type="InParanoid" id="A0A6P8IP15"/>
<dbReference type="FunFam" id="3.30.420.10:FF:000063">
    <property type="entry name" value="Retrovirus-related Pol polyprotein from transposon 297-like Protein"/>
    <property type="match status" value="1"/>
</dbReference>
<dbReference type="GO" id="GO:0015074">
    <property type="term" value="P:DNA integration"/>
    <property type="evidence" value="ECO:0007669"/>
    <property type="project" value="InterPro"/>
</dbReference>
<protein>
    <submittedName>
        <fullName evidence="3">Uncharacterized protein K02A2.6-like</fullName>
    </submittedName>
</protein>
<organism evidence="2 3">
    <name type="scientific">Actinia tenebrosa</name>
    <name type="common">Australian red waratah sea anemone</name>
    <dbReference type="NCBI Taxonomy" id="6105"/>
    <lineage>
        <taxon>Eukaryota</taxon>
        <taxon>Metazoa</taxon>
        <taxon>Cnidaria</taxon>
        <taxon>Anthozoa</taxon>
        <taxon>Hexacorallia</taxon>
        <taxon>Actiniaria</taxon>
        <taxon>Actiniidae</taxon>
        <taxon>Actinia</taxon>
    </lineage>
</organism>
<sequence length="214" mass="24691">MPSQPLLKPYWENKQHLTVSKGLLMYNSRIVIPQSLQLGMLEVIHEGHLGITKCQGRAGCSVWWPLITRQIEDMVNRWHICSRLRPERKEPLIPLSYPSMPWTRLGKDLFEIDKKMYIVVVDYNSRWFEVKQLHTVTASAAICVMCELFAMHGIPETVVSDNGPQYACQEFKEFAKDWGFQHVTSSPIYPQANGEVERAVQTAKNILRKTPIHT</sequence>
<gene>
    <name evidence="3" type="primary">LOC116303221</name>
</gene>
<evidence type="ECO:0000259" key="1">
    <source>
        <dbReference type="PROSITE" id="PS50994"/>
    </source>
</evidence>
<proteinExistence type="predicted"/>
<evidence type="ECO:0000313" key="3">
    <source>
        <dbReference type="RefSeq" id="XP_031568582.1"/>
    </source>
</evidence>
<keyword evidence="2" id="KW-1185">Reference proteome</keyword>
<dbReference type="FunFam" id="1.10.340.70:FF:000003">
    <property type="entry name" value="Protein CBG25708"/>
    <property type="match status" value="1"/>
</dbReference>
<dbReference type="InterPro" id="IPR050951">
    <property type="entry name" value="Retrovirus_Pol_polyprotein"/>
</dbReference>
<dbReference type="Proteomes" id="UP000515163">
    <property type="component" value="Unplaced"/>
</dbReference>
<dbReference type="PANTHER" id="PTHR37984">
    <property type="entry name" value="PROTEIN CBG26694"/>
    <property type="match status" value="1"/>
</dbReference>
<feature type="domain" description="Integrase catalytic" evidence="1">
    <location>
        <begin position="97"/>
        <end position="214"/>
    </location>
</feature>
<dbReference type="InterPro" id="IPR036397">
    <property type="entry name" value="RNaseH_sf"/>
</dbReference>
<dbReference type="PROSITE" id="PS50994">
    <property type="entry name" value="INTEGRASE"/>
    <property type="match status" value="1"/>
</dbReference>
<dbReference type="Pfam" id="PF17921">
    <property type="entry name" value="Integrase_H2C2"/>
    <property type="match status" value="1"/>
</dbReference>
<dbReference type="SUPFAM" id="SSF53098">
    <property type="entry name" value="Ribonuclease H-like"/>
    <property type="match status" value="1"/>
</dbReference>
<dbReference type="RefSeq" id="XP_031568582.1">
    <property type="nucleotide sequence ID" value="XM_031712722.1"/>
</dbReference>
<dbReference type="InterPro" id="IPR001584">
    <property type="entry name" value="Integrase_cat-core"/>
</dbReference>
<dbReference type="InterPro" id="IPR041588">
    <property type="entry name" value="Integrase_H2C2"/>
</dbReference>
<dbReference type="KEGG" id="aten:116303221"/>
<dbReference type="GeneID" id="116303221"/>
<dbReference type="Gene3D" id="3.30.420.10">
    <property type="entry name" value="Ribonuclease H-like superfamily/Ribonuclease H"/>
    <property type="match status" value="1"/>
</dbReference>
<name>A0A6P8IP15_ACTTE</name>
<dbReference type="PANTHER" id="PTHR37984:SF9">
    <property type="entry name" value="INTEGRASE CATALYTIC DOMAIN-CONTAINING PROTEIN"/>
    <property type="match status" value="1"/>
</dbReference>
<reference evidence="3" key="1">
    <citation type="submission" date="2025-08" db="UniProtKB">
        <authorList>
            <consortium name="RefSeq"/>
        </authorList>
    </citation>
    <scope>IDENTIFICATION</scope>
    <source>
        <tissue evidence="3">Tentacle</tissue>
    </source>
</reference>
<dbReference type="Gene3D" id="1.10.340.70">
    <property type="match status" value="1"/>
</dbReference>
<dbReference type="InterPro" id="IPR012337">
    <property type="entry name" value="RNaseH-like_sf"/>
</dbReference>
<evidence type="ECO:0000313" key="2">
    <source>
        <dbReference type="Proteomes" id="UP000515163"/>
    </source>
</evidence>